<dbReference type="HOGENOM" id="CLU_783929_0_0_1"/>
<dbReference type="AlphaFoldDB" id="A0A077RR77"/>
<name>A0A077RR77_WHEAT</name>
<evidence type="ECO:0000256" key="1">
    <source>
        <dbReference type="SAM" id="MobiDB-lite"/>
    </source>
</evidence>
<proteinExistence type="predicted"/>
<feature type="region of interest" description="Disordered" evidence="1">
    <location>
        <begin position="1"/>
        <end position="20"/>
    </location>
</feature>
<sequence>MGKAARAAGATPLHRPPGGDARPPVFLVSHQICVFDHRADDVHTVARIDNSFDPEASCDGLLILSKFDIHAEAPSHTLLVCNPATREHASLRCPSWDFHIVGMYAHRPTGDGDYRLLLQRTIDMKLSEGQIGCYVFSLGSKQPPRYIGWPEAASCGVHARPLAVDVGAGARRWRCSVVRLPGAVVVFVVPSRQPVGPDHASSGVSDSACRRRSVLGSRTRGQGALFGGRDEWRTGWLGPRGMTERDNPPTAGSTLAQPRRVLAPVRRGLRCSSLCLVHSSLVSGSFEIRDQFWNHDEYCLDVVSGDDGVLVLLLLGQYMIHVDSDGEMLENFNIGEKPRMTKWRLKRSIPSFRL</sequence>
<reference evidence="2" key="1">
    <citation type="journal article" date="2014" name="Science">
        <title>Structural and functional partitioning of bread wheat chromosome 3B.</title>
        <authorList>
            <person name="Choulet F."/>
            <person name="Alberti A."/>
            <person name="Theil S."/>
            <person name="Glover N."/>
            <person name="Barbe V."/>
            <person name="Daron J."/>
            <person name="Pingault L."/>
            <person name="Sourdille P."/>
            <person name="Couloux A."/>
            <person name="Paux E."/>
            <person name="Leroy P."/>
            <person name="Mangenot S."/>
            <person name="Guilhot N."/>
            <person name="Le Gouis J."/>
            <person name="Balfourier F."/>
            <person name="Alaux M."/>
            <person name="Jamilloux V."/>
            <person name="Poulain J."/>
            <person name="Durand C."/>
            <person name="Bellec A."/>
            <person name="Gaspin C."/>
            <person name="Safar J."/>
            <person name="Dolezel J."/>
            <person name="Rogers J."/>
            <person name="Vandepoele K."/>
            <person name="Aury J.M."/>
            <person name="Mayer K."/>
            <person name="Berges H."/>
            <person name="Quesneville H."/>
            <person name="Wincker P."/>
            <person name="Feuillet C."/>
        </authorList>
    </citation>
    <scope>NUCLEOTIDE SEQUENCE</scope>
</reference>
<accession>A0A077RR77</accession>
<organism evidence="2">
    <name type="scientific">Triticum aestivum</name>
    <name type="common">Wheat</name>
    <dbReference type="NCBI Taxonomy" id="4565"/>
    <lineage>
        <taxon>Eukaryota</taxon>
        <taxon>Viridiplantae</taxon>
        <taxon>Streptophyta</taxon>
        <taxon>Embryophyta</taxon>
        <taxon>Tracheophyta</taxon>
        <taxon>Spermatophyta</taxon>
        <taxon>Magnoliopsida</taxon>
        <taxon>Liliopsida</taxon>
        <taxon>Poales</taxon>
        <taxon>Poaceae</taxon>
        <taxon>BOP clade</taxon>
        <taxon>Pooideae</taxon>
        <taxon>Triticodae</taxon>
        <taxon>Triticeae</taxon>
        <taxon>Triticinae</taxon>
        <taxon>Triticum</taxon>
    </lineage>
</organism>
<dbReference type="EMBL" id="HG670306">
    <property type="protein sequence ID" value="CDM82213.1"/>
    <property type="molecule type" value="Genomic_DNA"/>
</dbReference>
<evidence type="ECO:0000313" key="2">
    <source>
        <dbReference type="EMBL" id="CDM82213.1"/>
    </source>
</evidence>
<protein>
    <submittedName>
        <fullName evidence="2">Uncharacterized protein</fullName>
    </submittedName>
</protein>
<gene>
    <name evidence="2" type="ORF">TRAES_3BF014700030CFD_c1</name>
</gene>